<feature type="transmembrane region" description="Helical" evidence="2">
    <location>
        <begin position="71"/>
        <end position="88"/>
    </location>
</feature>
<keyword evidence="2" id="KW-1133">Transmembrane helix</keyword>
<protein>
    <submittedName>
        <fullName evidence="4">Histidine kinase</fullName>
    </submittedName>
</protein>
<proteinExistence type="predicted"/>
<keyword evidence="2" id="KW-0472">Membrane</keyword>
<accession>A0A316GYV2</accession>
<dbReference type="PANTHER" id="PTHR34220:SF7">
    <property type="entry name" value="SENSOR HISTIDINE KINASE YPDA"/>
    <property type="match status" value="1"/>
</dbReference>
<reference evidence="4 5" key="1">
    <citation type="submission" date="2018-05" db="EMBL/GenBank/DDBJ databases">
        <title>Genomic Encyclopedia of Archaeal and Bacterial Type Strains, Phase II (KMG-II): from individual species to whole genera.</title>
        <authorList>
            <person name="Goeker M."/>
        </authorList>
    </citation>
    <scope>NUCLEOTIDE SEQUENCE [LARGE SCALE GENOMIC DNA]</scope>
    <source>
        <strain evidence="4 5">DSM 19975</strain>
    </source>
</reference>
<dbReference type="InterPro" id="IPR010559">
    <property type="entry name" value="Sig_transdc_His_kin_internal"/>
</dbReference>
<dbReference type="GO" id="GO:0000155">
    <property type="term" value="F:phosphorelay sensor kinase activity"/>
    <property type="evidence" value="ECO:0007669"/>
    <property type="project" value="InterPro"/>
</dbReference>
<evidence type="ECO:0000313" key="5">
    <source>
        <dbReference type="Proteomes" id="UP000245678"/>
    </source>
</evidence>
<dbReference type="PANTHER" id="PTHR34220">
    <property type="entry name" value="SENSOR HISTIDINE KINASE YPDA"/>
    <property type="match status" value="1"/>
</dbReference>
<feature type="transmembrane region" description="Helical" evidence="2">
    <location>
        <begin position="108"/>
        <end position="134"/>
    </location>
</feature>
<keyword evidence="4" id="KW-0418">Kinase</keyword>
<evidence type="ECO:0000256" key="2">
    <source>
        <dbReference type="SAM" id="Phobius"/>
    </source>
</evidence>
<dbReference type="InterPro" id="IPR050640">
    <property type="entry name" value="Bact_2-comp_sensor_kinase"/>
</dbReference>
<feature type="coiled-coil region" evidence="1">
    <location>
        <begin position="144"/>
        <end position="178"/>
    </location>
</feature>
<keyword evidence="5" id="KW-1185">Reference proteome</keyword>
<sequence length="355" mass="41791">MKAIPAKTIRNHLICWVLFITYEVLVSYSFSKKLSNFFDYSGHYLINILLFYFNTYVILTRDSRRSTKGKLLITIIYVLLEIGGYIIVKYLLYELLLYFQIYKNRQGLFGYFFIAESIWRAIYFIGLSTGYWYFMSALKQRAEISKLIEQRLLEKIEFEELERKLLETENSFLKAQINPHFFFNVLGFIHNQVKKHSGQTAETVVLLADIMRYALKKPEEDGKTPIEKEIEHIENYIEINRLRFDHKINIEFVHQGELSGVKIIPLLLITIVENVFKYGDLADPKYPAMITLSSEDGNILFRVSNKKNYAKYQFSHGIGMDNVRKRLSQSYPDTFELNVDDNAREYTLTLSIKSQ</sequence>
<organism evidence="4 5">
    <name type="scientific">Mucilaginibacter oryzae</name>
    <dbReference type="NCBI Taxonomy" id="468058"/>
    <lineage>
        <taxon>Bacteria</taxon>
        <taxon>Pseudomonadati</taxon>
        <taxon>Bacteroidota</taxon>
        <taxon>Sphingobacteriia</taxon>
        <taxon>Sphingobacteriales</taxon>
        <taxon>Sphingobacteriaceae</taxon>
        <taxon>Mucilaginibacter</taxon>
    </lineage>
</organism>
<keyword evidence="2" id="KW-0812">Transmembrane</keyword>
<dbReference type="Pfam" id="PF06580">
    <property type="entry name" value="His_kinase"/>
    <property type="match status" value="1"/>
</dbReference>
<comment type="caution">
    <text evidence="4">The sequence shown here is derived from an EMBL/GenBank/DDBJ whole genome shotgun (WGS) entry which is preliminary data.</text>
</comment>
<evidence type="ECO:0000259" key="3">
    <source>
        <dbReference type="Pfam" id="PF06580"/>
    </source>
</evidence>
<name>A0A316GYV2_9SPHI</name>
<dbReference type="Proteomes" id="UP000245678">
    <property type="component" value="Unassembled WGS sequence"/>
</dbReference>
<feature type="domain" description="Signal transduction histidine kinase internal region" evidence="3">
    <location>
        <begin position="169"/>
        <end position="247"/>
    </location>
</feature>
<keyword evidence="4" id="KW-0808">Transferase</keyword>
<dbReference type="GO" id="GO:0016020">
    <property type="term" value="C:membrane"/>
    <property type="evidence" value="ECO:0007669"/>
    <property type="project" value="InterPro"/>
</dbReference>
<feature type="transmembrane region" description="Helical" evidence="2">
    <location>
        <begin position="12"/>
        <end position="30"/>
    </location>
</feature>
<evidence type="ECO:0000313" key="4">
    <source>
        <dbReference type="EMBL" id="PWK70835.1"/>
    </source>
</evidence>
<feature type="transmembrane region" description="Helical" evidence="2">
    <location>
        <begin position="42"/>
        <end position="59"/>
    </location>
</feature>
<keyword evidence="1" id="KW-0175">Coiled coil</keyword>
<gene>
    <name evidence="4" type="ORF">LX99_04542</name>
</gene>
<evidence type="ECO:0000256" key="1">
    <source>
        <dbReference type="SAM" id="Coils"/>
    </source>
</evidence>
<dbReference type="EMBL" id="QGHA01000014">
    <property type="protein sequence ID" value="PWK70835.1"/>
    <property type="molecule type" value="Genomic_DNA"/>
</dbReference>
<dbReference type="RefSeq" id="WP_109609875.1">
    <property type="nucleotide sequence ID" value="NZ_QGHA01000014.1"/>
</dbReference>
<dbReference type="AlphaFoldDB" id="A0A316GYV2"/>